<evidence type="ECO:0000313" key="4">
    <source>
        <dbReference type="EMBL" id="AIN50153.1"/>
    </source>
</evidence>
<proteinExistence type="predicted"/>
<dbReference type="PANTHER" id="PTHR20859:SF53">
    <property type="entry name" value="INTERLEUKIN-22 RECEPTOR SUBUNIT ALPHA-1"/>
    <property type="match status" value="1"/>
</dbReference>
<keyword evidence="1" id="KW-0472">Membrane</keyword>
<organism evidence="4">
    <name type="scientific">Salmo salar</name>
    <name type="common">Atlantic salmon</name>
    <dbReference type="NCBI Taxonomy" id="8030"/>
    <lineage>
        <taxon>Eukaryota</taxon>
        <taxon>Metazoa</taxon>
        <taxon>Chordata</taxon>
        <taxon>Craniata</taxon>
        <taxon>Vertebrata</taxon>
        <taxon>Euteleostomi</taxon>
        <taxon>Actinopterygii</taxon>
        <taxon>Neopterygii</taxon>
        <taxon>Teleostei</taxon>
        <taxon>Protacanthopterygii</taxon>
        <taxon>Salmoniformes</taxon>
        <taxon>Salmonidae</taxon>
        <taxon>Salmoninae</taxon>
        <taxon>Salmo</taxon>
    </lineage>
</organism>
<dbReference type="PROSITE" id="PS50853">
    <property type="entry name" value="FN3"/>
    <property type="match status" value="1"/>
</dbReference>
<keyword evidence="1" id="KW-0812">Transmembrane</keyword>
<dbReference type="InterPro" id="IPR013783">
    <property type="entry name" value="Ig-like_fold"/>
</dbReference>
<feature type="chain" id="PRO_5001837692" description="Fibronectin type-III domain-containing protein" evidence="2">
    <location>
        <begin position="18"/>
        <end position="604"/>
    </location>
</feature>
<dbReference type="Pfam" id="PF01108">
    <property type="entry name" value="Tissue_fac"/>
    <property type="match status" value="1"/>
</dbReference>
<dbReference type="InterPro" id="IPR015373">
    <property type="entry name" value="Interferon/interleukin_rcp_dom"/>
</dbReference>
<evidence type="ECO:0000256" key="2">
    <source>
        <dbReference type="SAM" id="SignalP"/>
    </source>
</evidence>
<dbReference type="SUPFAM" id="SSF49265">
    <property type="entry name" value="Fibronectin type III"/>
    <property type="match status" value="2"/>
</dbReference>
<feature type="signal peptide" evidence="2">
    <location>
        <begin position="1"/>
        <end position="17"/>
    </location>
</feature>
<dbReference type="InterPro" id="IPR003961">
    <property type="entry name" value="FN3_dom"/>
</dbReference>
<dbReference type="Pfam" id="PF09294">
    <property type="entry name" value="Interfer-bind"/>
    <property type="match status" value="1"/>
</dbReference>
<dbReference type="GO" id="GO:0005886">
    <property type="term" value="C:plasma membrane"/>
    <property type="evidence" value="ECO:0007669"/>
    <property type="project" value="TreeGrafter"/>
</dbReference>
<dbReference type="InterPro" id="IPR036116">
    <property type="entry name" value="FN3_sf"/>
</dbReference>
<feature type="domain" description="Fibronectin type-III" evidence="3">
    <location>
        <begin position="112"/>
        <end position="209"/>
    </location>
</feature>
<protein>
    <recommendedName>
        <fullName evidence="3">Fibronectin type-III domain-containing protein</fullName>
    </recommendedName>
</protein>
<dbReference type="AlphaFoldDB" id="A0A088N678"/>
<evidence type="ECO:0000259" key="3">
    <source>
        <dbReference type="PROSITE" id="PS50853"/>
    </source>
</evidence>
<dbReference type="CDD" id="cd00063">
    <property type="entry name" value="FN3"/>
    <property type="match status" value="1"/>
</dbReference>
<dbReference type="Gene3D" id="2.60.40.10">
    <property type="entry name" value="Immunoglobulins"/>
    <property type="match status" value="1"/>
</dbReference>
<accession>A0A088N678</accession>
<feature type="transmembrane region" description="Helical" evidence="1">
    <location>
        <begin position="216"/>
        <end position="244"/>
    </location>
</feature>
<dbReference type="InterPro" id="IPR050650">
    <property type="entry name" value="Type-II_Cytokine-TF_Rcpt"/>
</dbReference>
<reference evidence="4" key="1">
    <citation type="submission" date="2013-11" db="EMBL/GenBank/DDBJ databases">
        <title>Identification of Atlantic salmon type I IFN receptor genes.</title>
        <authorList>
            <person name="Sun B."/>
            <person name="Greiner-Tollersrud L."/>
            <person name="Koop B."/>
            <person name="Robertsen B."/>
        </authorList>
    </citation>
    <scope>NUCLEOTIDE SEQUENCE</scope>
</reference>
<keyword evidence="2" id="KW-0732">Signal</keyword>
<dbReference type="GO" id="GO:0004896">
    <property type="term" value="F:cytokine receptor activity"/>
    <property type="evidence" value="ECO:0007669"/>
    <property type="project" value="TreeGrafter"/>
</dbReference>
<dbReference type="EMBL" id="KF845944">
    <property type="protein sequence ID" value="AIN50153.1"/>
    <property type="molecule type" value="Genomic_DNA"/>
</dbReference>
<dbReference type="PANTHER" id="PTHR20859">
    <property type="entry name" value="INTERFERON/INTERLEUKIN RECEPTOR"/>
    <property type="match status" value="1"/>
</dbReference>
<name>A0A088N678_SALSA</name>
<evidence type="ECO:0000256" key="1">
    <source>
        <dbReference type="SAM" id="Phobius"/>
    </source>
</evidence>
<sequence length="604" mass="66389">MKHFLLTIYLMLQCFYALCTLPAPVNVTIDSLNFHHVLRWIPGPGTPPGTMYNILYRENNTTLEIQHQTNMTNQKLDLKYPKEVYRLCVQASHDLFESPLAGITFTPFTQTVIGPPTLSLDGCGNCLVINITLPEMGTIEKVYGNSISFQIDWKRAGETQFKETRTTNLSYMLGNLKVGTEYCVRVHTLINTNKQTQLSEWKCAHTSIVEPNRVPAVVAGLSVLFIVSGAGLMLLMFVLFYTGFVCKLKTHLPRSLTALVEGYLGQREVKGELAKVISSLDGDQPRPLGLVGLGGEEENEMREVEEEKEMRGETSGNVNLFSVTLGALKREEEEEEDENETDVLLCCSKQEQKPLLPIDSLQRTLGLDSMGSQGEEEAGGNDCYMDCAPKLSSKSSFGTTQSQNASGANVALNAVGHSGGLSSEVAAEEEEEAPVGVVVLGGQGQSEVKGQLVKVISSLDRDLGLVGLGGEEEKEMEEKEREETSINVNLFSLTLGALKREDENETDVLLCCSKQEQKPLLPIDSLQRTLGLDSMGSQGEIQEDTGLVLTPPQTDCTHKYSEYSDRHAVSCTKTYSDCLVTHTGTVQSHNETEEEEDFSGYMGH</sequence>
<keyword evidence="1" id="KW-1133">Transmembrane helix</keyword>